<proteinExistence type="predicted"/>
<dbReference type="SUPFAM" id="SSF47954">
    <property type="entry name" value="Cyclin-like"/>
    <property type="match status" value="2"/>
</dbReference>
<accession>A8Q9J4</accession>
<evidence type="ECO:0000313" key="2">
    <source>
        <dbReference type="EMBL" id="EDP42243.1"/>
    </source>
</evidence>
<gene>
    <name evidence="2" type="ORF">MGL_3492</name>
</gene>
<dbReference type="GO" id="GO:0016538">
    <property type="term" value="F:cyclin-dependent protein serine/threonine kinase regulator activity"/>
    <property type="evidence" value="ECO:0007669"/>
    <property type="project" value="InterPro"/>
</dbReference>
<sequence length="406" mass="46193">MTQAPDHATAKAKESAMKRGNAKTATMVDTMYFTPAQWERLQVRTLGNSMSAAKWEQIQMAACSFITAVGAKLGCPQSTIGTAQLLYQRFHLFYRPADFVMHEVALACLFTSTKLNDTQKRLHEVLLASYAFRYPDLLGRPPATKDGTNGRQADWIAHTHVSENDMDADVLHREQVCLLTLERMLLQCMCYNFQLRSSRLLKWTTKLARLWDMPKQHAALSWRIACDSHRTNAPWLYTPLTVAIGSVYVCVALMHAAGHSIPTAQQFEHESSRWELRWSTCMEDVDDVAIRLLQLYAQHALSLMSERKSERLVPPHVAYPPPMGLLRWRTFAPQDLSSCVTQALIYVRQRAQTRAQWPTDDRSDLLGQRKRFAAEARHDDTLASTIFTPTPDDATRIVATRYLLPI</sequence>
<name>A8Q9J4_MALGO</name>
<dbReference type="EMBL" id="AAYY01000013">
    <property type="protein sequence ID" value="EDP42243.1"/>
    <property type="molecule type" value="Genomic_DNA"/>
</dbReference>
<keyword evidence="3" id="KW-1185">Reference proteome</keyword>
<dbReference type="InParanoid" id="A8Q9J4"/>
<evidence type="ECO:0000313" key="3">
    <source>
        <dbReference type="Proteomes" id="UP000008837"/>
    </source>
</evidence>
<evidence type="ECO:0008006" key="4">
    <source>
        <dbReference type="Google" id="ProtNLM"/>
    </source>
</evidence>
<organism evidence="2 3">
    <name type="scientific">Malassezia globosa (strain ATCC MYA-4612 / CBS 7966)</name>
    <name type="common">Dandruff-associated fungus</name>
    <dbReference type="NCBI Taxonomy" id="425265"/>
    <lineage>
        <taxon>Eukaryota</taxon>
        <taxon>Fungi</taxon>
        <taxon>Dikarya</taxon>
        <taxon>Basidiomycota</taxon>
        <taxon>Ustilaginomycotina</taxon>
        <taxon>Malasseziomycetes</taxon>
        <taxon>Malasseziales</taxon>
        <taxon>Malasseziaceae</taxon>
        <taxon>Malassezia</taxon>
    </lineage>
</organism>
<feature type="compositionally biased region" description="Basic and acidic residues" evidence="1">
    <location>
        <begin position="8"/>
        <end position="17"/>
    </location>
</feature>
<dbReference type="InterPro" id="IPR036915">
    <property type="entry name" value="Cyclin-like_sf"/>
</dbReference>
<dbReference type="Gene3D" id="1.10.472.10">
    <property type="entry name" value="Cyclin-like"/>
    <property type="match status" value="2"/>
</dbReference>
<comment type="caution">
    <text evidence="2">The sequence shown here is derived from an EMBL/GenBank/DDBJ whole genome shotgun (WGS) entry which is preliminary data.</text>
</comment>
<dbReference type="InterPro" id="IPR043198">
    <property type="entry name" value="Cyclin/Ssn8"/>
</dbReference>
<dbReference type="OrthoDB" id="25002at2759"/>
<dbReference type="STRING" id="425265.A8Q9J4"/>
<dbReference type="GO" id="GO:0006357">
    <property type="term" value="P:regulation of transcription by RNA polymerase II"/>
    <property type="evidence" value="ECO:0007669"/>
    <property type="project" value="InterPro"/>
</dbReference>
<dbReference type="Proteomes" id="UP000008837">
    <property type="component" value="Unassembled WGS sequence"/>
</dbReference>
<dbReference type="VEuPathDB" id="FungiDB:MGL_3492"/>
<dbReference type="RefSeq" id="XP_001729457.1">
    <property type="nucleotide sequence ID" value="XM_001729405.1"/>
</dbReference>
<evidence type="ECO:0000256" key="1">
    <source>
        <dbReference type="SAM" id="MobiDB-lite"/>
    </source>
</evidence>
<dbReference type="KEGG" id="mgl:MGL_3492"/>
<protein>
    <recommendedName>
        <fullName evidence="4">Cyclin N-terminal domain-containing protein</fullName>
    </recommendedName>
</protein>
<dbReference type="GeneID" id="5853764"/>
<reference evidence="2 3" key="1">
    <citation type="journal article" date="2007" name="Proc. Natl. Acad. Sci. U.S.A.">
        <title>Dandruff-associated Malassezia genomes reveal convergent and divergent virulence traits shared with plant and human fungal pathogens.</title>
        <authorList>
            <person name="Xu J."/>
            <person name="Saunders C.W."/>
            <person name="Hu P."/>
            <person name="Grant R.A."/>
            <person name="Boekhout T."/>
            <person name="Kuramae E.E."/>
            <person name="Kronstad J.W."/>
            <person name="Deangelis Y.M."/>
            <person name="Reeder N.L."/>
            <person name="Johnstone K.R."/>
            <person name="Leland M."/>
            <person name="Fieno A.M."/>
            <person name="Begley W.M."/>
            <person name="Sun Y."/>
            <person name="Lacey M.P."/>
            <person name="Chaudhary T."/>
            <person name="Keough T."/>
            <person name="Chu L."/>
            <person name="Sears R."/>
            <person name="Yuan B."/>
            <person name="Dawson T.L.Jr."/>
        </authorList>
    </citation>
    <scope>NUCLEOTIDE SEQUENCE [LARGE SCALE GENOMIC DNA]</scope>
    <source>
        <strain evidence="3">ATCC MYA-4612 / CBS 7966</strain>
    </source>
</reference>
<feature type="region of interest" description="Disordered" evidence="1">
    <location>
        <begin position="1"/>
        <end position="20"/>
    </location>
</feature>
<dbReference type="OMA" id="AKLGCPQ"/>
<dbReference type="FunCoup" id="A8Q9J4">
    <property type="interactions" value="69"/>
</dbReference>
<dbReference type="PANTHER" id="PTHR10026">
    <property type="entry name" value="CYCLIN"/>
    <property type="match status" value="1"/>
</dbReference>
<dbReference type="AlphaFoldDB" id="A8Q9J4"/>